<dbReference type="KEGG" id="otm:OSB_28150"/>
<keyword evidence="4" id="KW-1185">Reference proteome</keyword>
<dbReference type="Proteomes" id="UP000067444">
    <property type="component" value="Chromosome"/>
</dbReference>
<feature type="transmembrane region" description="Helical" evidence="2">
    <location>
        <begin position="65"/>
        <end position="84"/>
    </location>
</feature>
<feature type="transmembrane region" description="Helical" evidence="2">
    <location>
        <begin position="29"/>
        <end position="53"/>
    </location>
</feature>
<evidence type="ECO:0000256" key="1">
    <source>
        <dbReference type="SAM" id="MobiDB-lite"/>
    </source>
</evidence>
<sequence length="172" mass="19346">MSNGITSALADINLAQLIAQTASGSSSAFYLPIAIVFLGSIARPLFVVVMSSIRPDRQRQPWNSIQLIGTSLGIFVLIGAMTGGHHRLYDDIKYEIVNPFRIAWLKQDTCRPELPQDCVTVFLMSGEYLIMSRDRMARRSYSEYWPEQSLTPRSRPVYSVSTQQLTDPDQKS</sequence>
<evidence type="ECO:0000256" key="2">
    <source>
        <dbReference type="SAM" id="Phobius"/>
    </source>
</evidence>
<proteinExistence type="predicted"/>
<keyword evidence="2" id="KW-1133">Transmembrane helix</keyword>
<evidence type="ECO:0000313" key="3">
    <source>
        <dbReference type="EMBL" id="AKS47338.1"/>
    </source>
</evidence>
<keyword evidence="2" id="KW-0812">Transmembrane</keyword>
<dbReference type="AlphaFoldDB" id="A0A0K0Y8P1"/>
<dbReference type="EMBL" id="CP012160">
    <property type="protein sequence ID" value="AKS47338.1"/>
    <property type="molecule type" value="Genomic_DNA"/>
</dbReference>
<reference evidence="3 4" key="1">
    <citation type="journal article" date="2015" name="Genome Announc.">
        <title>Closed Genome Sequence of Octadecabacter temperatus SB1, the First Mesophilic Species of the Genus Octadecabacter.</title>
        <authorList>
            <person name="Voget S."/>
            <person name="Billerbeck S."/>
            <person name="Simon M."/>
            <person name="Daniel R."/>
        </authorList>
    </citation>
    <scope>NUCLEOTIDE SEQUENCE [LARGE SCALE GENOMIC DNA]</scope>
    <source>
        <strain evidence="3 4">SB1</strain>
    </source>
</reference>
<feature type="region of interest" description="Disordered" evidence="1">
    <location>
        <begin position="152"/>
        <end position="172"/>
    </location>
</feature>
<evidence type="ECO:0000313" key="4">
    <source>
        <dbReference type="Proteomes" id="UP000067444"/>
    </source>
</evidence>
<gene>
    <name evidence="3" type="ORF">OSB_28150</name>
</gene>
<accession>A0A0K0Y8P1</accession>
<protein>
    <submittedName>
        <fullName evidence="3">Uncharacterized protein</fullName>
    </submittedName>
</protein>
<feature type="compositionally biased region" description="Polar residues" evidence="1">
    <location>
        <begin position="159"/>
        <end position="172"/>
    </location>
</feature>
<keyword evidence="2" id="KW-0472">Membrane</keyword>
<name>A0A0K0Y8P1_9RHOB</name>
<dbReference type="RefSeq" id="WP_049835548.1">
    <property type="nucleotide sequence ID" value="NZ_CP012160.1"/>
</dbReference>
<organism evidence="3 4">
    <name type="scientific">Octadecabacter temperatus</name>
    <dbReference type="NCBI Taxonomy" id="1458307"/>
    <lineage>
        <taxon>Bacteria</taxon>
        <taxon>Pseudomonadati</taxon>
        <taxon>Pseudomonadota</taxon>
        <taxon>Alphaproteobacteria</taxon>
        <taxon>Rhodobacterales</taxon>
        <taxon>Roseobacteraceae</taxon>
        <taxon>Octadecabacter</taxon>
    </lineage>
</organism>